<feature type="domain" description="Tyr recombinase" evidence="3">
    <location>
        <begin position="179"/>
        <end position="385"/>
    </location>
</feature>
<organism evidence="4 5">
    <name type="scientific">Bradyrhizobium cytisi</name>
    <dbReference type="NCBI Taxonomy" id="515489"/>
    <lineage>
        <taxon>Bacteria</taxon>
        <taxon>Pseudomonadati</taxon>
        <taxon>Pseudomonadota</taxon>
        <taxon>Alphaproteobacteria</taxon>
        <taxon>Hyphomicrobiales</taxon>
        <taxon>Nitrobacteraceae</taxon>
        <taxon>Bradyrhizobium</taxon>
    </lineage>
</organism>
<gene>
    <name evidence="4" type="ORF">FXB38_17710</name>
</gene>
<reference evidence="4 5" key="1">
    <citation type="submission" date="2019-08" db="EMBL/GenBank/DDBJ databases">
        <title>Bradyrhizobium hipponensis sp. nov., a rhizobium isolated from a Lupinus angustifolius root nodule in Tunisia.</title>
        <authorList>
            <person name="Off K."/>
            <person name="Rejili M."/>
            <person name="Mars M."/>
            <person name="Brachmann A."/>
            <person name="Marin M."/>
        </authorList>
    </citation>
    <scope>NUCLEOTIDE SEQUENCE [LARGE SCALE GENOMIC DNA]</scope>
    <source>
        <strain evidence="4 5">CTAW11</strain>
    </source>
</reference>
<dbReference type="InterPro" id="IPR050090">
    <property type="entry name" value="Tyrosine_recombinase_XerCD"/>
</dbReference>
<accession>A0A5S4WNM5</accession>
<evidence type="ECO:0000313" key="4">
    <source>
        <dbReference type="EMBL" id="TYL83677.1"/>
    </source>
</evidence>
<dbReference type="Proteomes" id="UP000324853">
    <property type="component" value="Unassembled WGS sequence"/>
</dbReference>
<name>A0A5S4WNM5_9BRAD</name>
<protein>
    <submittedName>
        <fullName evidence="4">Tyrosine-type recombinase/integrase</fullName>
    </submittedName>
</protein>
<comment type="caution">
    <text evidence="4">The sequence shown here is derived from an EMBL/GenBank/DDBJ whole genome shotgun (WGS) entry which is preliminary data.</text>
</comment>
<keyword evidence="5" id="KW-1185">Reference proteome</keyword>
<dbReference type="InterPro" id="IPR002104">
    <property type="entry name" value="Integrase_catalytic"/>
</dbReference>
<dbReference type="EMBL" id="VSSR01000026">
    <property type="protein sequence ID" value="TYL83677.1"/>
    <property type="molecule type" value="Genomic_DNA"/>
</dbReference>
<dbReference type="GO" id="GO:0006310">
    <property type="term" value="P:DNA recombination"/>
    <property type="evidence" value="ECO:0007669"/>
    <property type="project" value="UniProtKB-KW"/>
</dbReference>
<dbReference type="PANTHER" id="PTHR30349:SF88">
    <property type="entry name" value="BLL1584 PROTEIN"/>
    <property type="match status" value="1"/>
</dbReference>
<dbReference type="SUPFAM" id="SSF56349">
    <property type="entry name" value="DNA breaking-rejoining enzymes"/>
    <property type="match status" value="1"/>
</dbReference>
<sequence>MPRISKGPRLYKRKAKRRNGRLIASAVWTIRDGDREVATGIFAGEAERKPPKAAEDALVKYITSKYRPPRRVRDIEDIDVADVLAIYHAHREAIYIERGSPQSEITEFADRIGRLNDFFGGKMLAGVNAQTCGQYVKARGRPGGARRDLEDLRAAINHHAREGLHRGLVRVALPAKGPGRERWLSRSEAAALLWACWRYREIQTRHRGPLKNQKIETGKRPLRHIARFILIGLYTGTRAGAIASASPYRDTGRSYVDLENGIFYRLAQGRRPTKKRQPPAPIPDRLLAHMRRWARTGAIVSHFVEFNGAAVKSVKSGFRSAVGLAKLSTEAGKVTPHTLRHTAATWLMQRGADPWKSAGFLGMSVEVLLDTYGHHHPEFLREAAAAITTKPNKNVVSGVDRGVDLAAYRERRQKA</sequence>
<dbReference type="PANTHER" id="PTHR30349">
    <property type="entry name" value="PHAGE INTEGRASE-RELATED"/>
    <property type="match status" value="1"/>
</dbReference>
<proteinExistence type="predicted"/>
<evidence type="ECO:0000259" key="3">
    <source>
        <dbReference type="PROSITE" id="PS51898"/>
    </source>
</evidence>
<keyword evidence="1" id="KW-0229">DNA integration</keyword>
<dbReference type="Pfam" id="PF00589">
    <property type="entry name" value="Phage_integrase"/>
    <property type="match status" value="1"/>
</dbReference>
<dbReference type="GO" id="GO:0003677">
    <property type="term" value="F:DNA binding"/>
    <property type="evidence" value="ECO:0007669"/>
    <property type="project" value="InterPro"/>
</dbReference>
<evidence type="ECO:0000256" key="1">
    <source>
        <dbReference type="ARBA" id="ARBA00022908"/>
    </source>
</evidence>
<keyword evidence="2" id="KW-0233">DNA recombination</keyword>
<evidence type="ECO:0000256" key="2">
    <source>
        <dbReference type="ARBA" id="ARBA00023172"/>
    </source>
</evidence>
<dbReference type="InterPro" id="IPR011010">
    <property type="entry name" value="DNA_brk_join_enz"/>
</dbReference>
<dbReference type="PROSITE" id="PS51898">
    <property type="entry name" value="TYR_RECOMBINASE"/>
    <property type="match status" value="1"/>
</dbReference>
<dbReference type="Gene3D" id="1.10.443.10">
    <property type="entry name" value="Intergrase catalytic core"/>
    <property type="match status" value="1"/>
</dbReference>
<dbReference type="RefSeq" id="WP_148752159.1">
    <property type="nucleotide sequence ID" value="NZ_VSSR01000026.1"/>
</dbReference>
<dbReference type="OrthoDB" id="9808346at2"/>
<dbReference type="GO" id="GO:0015074">
    <property type="term" value="P:DNA integration"/>
    <property type="evidence" value="ECO:0007669"/>
    <property type="project" value="UniProtKB-KW"/>
</dbReference>
<dbReference type="InterPro" id="IPR013762">
    <property type="entry name" value="Integrase-like_cat_sf"/>
</dbReference>
<evidence type="ECO:0000313" key="5">
    <source>
        <dbReference type="Proteomes" id="UP000324853"/>
    </source>
</evidence>
<dbReference type="AlphaFoldDB" id="A0A5S4WNM5"/>